<keyword evidence="1" id="KW-0472">Membrane</keyword>
<comment type="caution">
    <text evidence="2">The sequence shown here is derived from an EMBL/GenBank/DDBJ whole genome shotgun (WGS) entry which is preliminary data.</text>
</comment>
<evidence type="ECO:0000256" key="1">
    <source>
        <dbReference type="SAM" id="Phobius"/>
    </source>
</evidence>
<feature type="transmembrane region" description="Helical" evidence="1">
    <location>
        <begin position="70"/>
        <end position="88"/>
    </location>
</feature>
<dbReference type="Proteomes" id="UP000655410">
    <property type="component" value="Unassembled WGS sequence"/>
</dbReference>
<keyword evidence="1" id="KW-1133">Transmembrane helix</keyword>
<proteinExistence type="predicted"/>
<dbReference type="RefSeq" id="WP_188782767.1">
    <property type="nucleotide sequence ID" value="NZ_BMNI01000001.1"/>
</dbReference>
<sequence>MSAAQHQPTTVVPEGSIIITPAEVYTKVTSLTDVVTKMVAQDEAAQGHAKRLEDKVDGLDKRVSAIEKKIWIVTGFAAAAGGLVGNWLPTALGK</sequence>
<reference evidence="3" key="1">
    <citation type="journal article" date="2019" name="Int. J. Syst. Evol. Microbiol.">
        <title>The Global Catalogue of Microorganisms (GCM) 10K type strain sequencing project: providing services to taxonomists for standard genome sequencing and annotation.</title>
        <authorList>
            <consortium name="The Broad Institute Genomics Platform"/>
            <consortium name="The Broad Institute Genome Sequencing Center for Infectious Disease"/>
            <person name="Wu L."/>
            <person name="Ma J."/>
        </authorList>
    </citation>
    <scope>NUCLEOTIDE SEQUENCE [LARGE SCALE GENOMIC DNA]</scope>
    <source>
        <strain evidence="3">CGMCC 4.7371</strain>
    </source>
</reference>
<protein>
    <submittedName>
        <fullName evidence="2">Uncharacterized protein</fullName>
    </submittedName>
</protein>
<evidence type="ECO:0000313" key="3">
    <source>
        <dbReference type="Proteomes" id="UP000655410"/>
    </source>
</evidence>
<accession>A0ABQ2N9E5</accession>
<gene>
    <name evidence="2" type="ORF">GCM10011584_09290</name>
</gene>
<evidence type="ECO:0000313" key="2">
    <source>
        <dbReference type="EMBL" id="GGO86595.1"/>
    </source>
</evidence>
<organism evidence="2 3">
    <name type="scientific">Nocardioides phosphati</name>
    <dbReference type="NCBI Taxonomy" id="1867775"/>
    <lineage>
        <taxon>Bacteria</taxon>
        <taxon>Bacillati</taxon>
        <taxon>Actinomycetota</taxon>
        <taxon>Actinomycetes</taxon>
        <taxon>Propionibacteriales</taxon>
        <taxon>Nocardioidaceae</taxon>
        <taxon>Nocardioides</taxon>
    </lineage>
</organism>
<name>A0ABQ2N9E5_9ACTN</name>
<dbReference type="EMBL" id="BMNI01000001">
    <property type="protein sequence ID" value="GGO86595.1"/>
    <property type="molecule type" value="Genomic_DNA"/>
</dbReference>
<keyword evidence="1" id="KW-0812">Transmembrane</keyword>
<keyword evidence="3" id="KW-1185">Reference proteome</keyword>